<evidence type="ECO:0000256" key="1">
    <source>
        <dbReference type="SAM" id="Phobius"/>
    </source>
</evidence>
<keyword evidence="1" id="KW-1133">Transmembrane helix</keyword>
<dbReference type="KEGG" id="cmag:CBW24_12995"/>
<reference evidence="2 3" key="1">
    <citation type="submission" date="2017-05" db="EMBL/GenBank/DDBJ databases">
        <title>Comparative genomic and metabolic analysis of manganese-oxidizing mechanisms in Celeribater manganoxidans DY25T: its adaption to the environment of polymetallic nodule.</title>
        <authorList>
            <person name="Wang X."/>
        </authorList>
    </citation>
    <scope>NUCLEOTIDE SEQUENCE [LARGE SCALE GENOMIC DNA]</scope>
    <source>
        <strain evidence="2 3">DY25</strain>
    </source>
</reference>
<dbReference type="EMBL" id="CP021404">
    <property type="protein sequence ID" value="ATI42825.1"/>
    <property type="molecule type" value="Genomic_DNA"/>
</dbReference>
<name>A0A291M278_9RHOB</name>
<sequence length="83" mass="9404">MVGRVNRRNPGASIMVFALIGMIVLPICMYIVWRRSGNGATRRCNWREDRNRGTRRCVTCGAVASLDDYPVPPNFCFARQKQG</sequence>
<proteinExistence type="predicted"/>
<keyword evidence="1" id="KW-0472">Membrane</keyword>
<dbReference type="Proteomes" id="UP000219050">
    <property type="component" value="Chromosome"/>
</dbReference>
<dbReference type="AlphaFoldDB" id="A0A291M278"/>
<gene>
    <name evidence="2" type="ORF">CBW24_12995</name>
</gene>
<keyword evidence="1" id="KW-0812">Transmembrane</keyword>
<organism evidence="2 3">
    <name type="scientific">Pacificitalea manganoxidans</name>
    <dbReference type="NCBI Taxonomy" id="1411902"/>
    <lineage>
        <taxon>Bacteria</taxon>
        <taxon>Pseudomonadati</taxon>
        <taxon>Pseudomonadota</taxon>
        <taxon>Alphaproteobacteria</taxon>
        <taxon>Rhodobacterales</taxon>
        <taxon>Paracoccaceae</taxon>
        <taxon>Pacificitalea</taxon>
    </lineage>
</organism>
<keyword evidence="3" id="KW-1185">Reference proteome</keyword>
<feature type="transmembrane region" description="Helical" evidence="1">
    <location>
        <begin position="12"/>
        <end position="33"/>
    </location>
</feature>
<accession>A0A291M278</accession>
<protein>
    <submittedName>
        <fullName evidence="2">Uncharacterized protein</fullName>
    </submittedName>
</protein>
<evidence type="ECO:0000313" key="2">
    <source>
        <dbReference type="EMBL" id="ATI42825.1"/>
    </source>
</evidence>
<evidence type="ECO:0000313" key="3">
    <source>
        <dbReference type="Proteomes" id="UP000219050"/>
    </source>
</evidence>